<dbReference type="AlphaFoldDB" id="A0ABC8T6V4"/>
<keyword evidence="2" id="KW-1185">Reference proteome</keyword>
<name>A0ABC8T6V4_9AQUA</name>
<gene>
    <name evidence="1" type="ORF">ILEXP_LOCUS32777</name>
</gene>
<organism evidence="1 2">
    <name type="scientific">Ilex paraguariensis</name>
    <name type="common">yerba mate</name>
    <dbReference type="NCBI Taxonomy" id="185542"/>
    <lineage>
        <taxon>Eukaryota</taxon>
        <taxon>Viridiplantae</taxon>
        <taxon>Streptophyta</taxon>
        <taxon>Embryophyta</taxon>
        <taxon>Tracheophyta</taxon>
        <taxon>Spermatophyta</taxon>
        <taxon>Magnoliopsida</taxon>
        <taxon>eudicotyledons</taxon>
        <taxon>Gunneridae</taxon>
        <taxon>Pentapetalae</taxon>
        <taxon>asterids</taxon>
        <taxon>campanulids</taxon>
        <taxon>Aquifoliales</taxon>
        <taxon>Aquifoliaceae</taxon>
        <taxon>Ilex</taxon>
    </lineage>
</organism>
<accession>A0ABC8T6V4</accession>
<evidence type="ECO:0000313" key="1">
    <source>
        <dbReference type="EMBL" id="CAK9163725.1"/>
    </source>
</evidence>
<protein>
    <submittedName>
        <fullName evidence="1">Uncharacterized protein</fullName>
    </submittedName>
</protein>
<dbReference type="Proteomes" id="UP001642360">
    <property type="component" value="Unassembled WGS sequence"/>
</dbReference>
<feature type="non-terminal residue" evidence="1">
    <location>
        <position position="81"/>
    </location>
</feature>
<proteinExistence type="predicted"/>
<comment type="caution">
    <text evidence="1">The sequence shown here is derived from an EMBL/GenBank/DDBJ whole genome shotgun (WGS) entry which is preliminary data.</text>
</comment>
<sequence length="81" mass="9299">TYGYCYCSYISPAPAIELYCKFATLVLDSEGFDLFNDFDVHRKRPDLCSSRSLLLSFLWVSSETGSLQGMSFPQKMMFLMK</sequence>
<reference evidence="1 2" key="1">
    <citation type="submission" date="2024-02" db="EMBL/GenBank/DDBJ databases">
        <authorList>
            <person name="Vignale AGUSTIN F."/>
            <person name="Sosa J E."/>
            <person name="Modenutti C."/>
        </authorList>
    </citation>
    <scope>NUCLEOTIDE SEQUENCE [LARGE SCALE GENOMIC DNA]</scope>
</reference>
<evidence type="ECO:0000313" key="2">
    <source>
        <dbReference type="Proteomes" id="UP001642360"/>
    </source>
</evidence>
<dbReference type="EMBL" id="CAUOFW020004072">
    <property type="protein sequence ID" value="CAK9163725.1"/>
    <property type="molecule type" value="Genomic_DNA"/>
</dbReference>
<feature type="non-terminal residue" evidence="1">
    <location>
        <position position="1"/>
    </location>
</feature>